<evidence type="ECO:0000256" key="2">
    <source>
        <dbReference type="ARBA" id="ARBA00022448"/>
    </source>
</evidence>
<feature type="transmembrane region" description="Helical" evidence="8">
    <location>
        <begin position="466"/>
        <end position="488"/>
    </location>
</feature>
<keyword evidence="6 8" id="KW-0472">Membrane</keyword>
<evidence type="ECO:0000313" key="10">
    <source>
        <dbReference type="EMBL" id="QKG22546.1"/>
    </source>
</evidence>
<dbReference type="PANTHER" id="PTHR23513:SF11">
    <property type="entry name" value="STAPHYLOFERRIN A TRANSPORTER"/>
    <property type="match status" value="1"/>
</dbReference>
<keyword evidence="5 8" id="KW-1133">Transmembrane helix</keyword>
<dbReference type="PANTHER" id="PTHR23513">
    <property type="entry name" value="INTEGRAL MEMBRANE EFFLUX PROTEIN-RELATED"/>
    <property type="match status" value="1"/>
</dbReference>
<dbReference type="InterPro" id="IPR010290">
    <property type="entry name" value="TM_effector"/>
</dbReference>
<comment type="subcellular location">
    <subcellularLocation>
        <location evidence="1">Cell membrane</location>
        <topology evidence="1">Multi-pass membrane protein</topology>
    </subcellularLocation>
</comment>
<dbReference type="Pfam" id="PF05977">
    <property type="entry name" value="MFS_3"/>
    <property type="match status" value="1"/>
</dbReference>
<accession>A0A7D3ZXZ2</accession>
<evidence type="ECO:0000256" key="4">
    <source>
        <dbReference type="ARBA" id="ARBA00022692"/>
    </source>
</evidence>
<feature type="compositionally biased region" description="Acidic residues" evidence="7">
    <location>
        <begin position="57"/>
        <end position="67"/>
    </location>
</feature>
<keyword evidence="11" id="KW-1185">Reference proteome</keyword>
<feature type="transmembrane region" description="Helical" evidence="8">
    <location>
        <begin position="437"/>
        <end position="460"/>
    </location>
</feature>
<protein>
    <submittedName>
        <fullName evidence="10">Integral membrane efflux protein</fullName>
    </submittedName>
</protein>
<dbReference type="Proteomes" id="UP000501240">
    <property type="component" value="Chromosome"/>
</dbReference>
<feature type="transmembrane region" description="Helical" evidence="8">
    <location>
        <begin position="314"/>
        <end position="333"/>
    </location>
</feature>
<sequence length="509" mass="53615">MSPHTSAHPAGRTDAAGPPPHAERAGLPAGAVQTTAGPPADQAREAVEAVEAVVAAEETDAVVEPPEDTAPRDTTPQDAASDDPDADDSETGGGGMFRSLRTRNYRLYAMGQVVSNTGTWMQRVAQDWLVLDLAHNNGTALGITTGLQFLPLLLFGLWGGVIADRYPKRRVLMMTQVSMGALALILGVLTVTGQAQVWHVYLLAFGLGLATVVDNPTRQSFVIEMVGKRDLPNAIALNSATFNGARLLGPAVAGVLIAVIGTGPVFLVNAASFGAVLFGLYAMRESELYETATVKRAKGQLREGLRYVRGRRDLVLVLVMVGFVATFGMNFQMTTALVAREVFHTGASSFGLASSMLALGALTGALLAARRATKPRLRLLLLAAMIFGVMETAAGLAPTYWSFLVLLVPAGIALMTFTTSANATMQLGVQPEMRGRVMGLYMFVFMGTNPLGAPTVGWMAEHFGPRLSIVLGGLVSMAIAIVVAALAAPRGSVRPALARLRRVVPAAGR</sequence>
<dbReference type="PROSITE" id="PS50850">
    <property type="entry name" value="MFS"/>
    <property type="match status" value="1"/>
</dbReference>
<keyword evidence="4 8" id="KW-0812">Transmembrane</keyword>
<feature type="transmembrane region" description="Helical" evidence="8">
    <location>
        <begin position="379"/>
        <end position="397"/>
    </location>
</feature>
<evidence type="ECO:0000256" key="7">
    <source>
        <dbReference type="SAM" id="MobiDB-lite"/>
    </source>
</evidence>
<feature type="compositionally biased region" description="Acidic residues" evidence="7">
    <location>
        <begin position="80"/>
        <end position="90"/>
    </location>
</feature>
<feature type="transmembrane region" description="Helical" evidence="8">
    <location>
        <begin position="403"/>
        <end position="425"/>
    </location>
</feature>
<dbReference type="AlphaFoldDB" id="A0A7D3ZXZ2"/>
<feature type="transmembrane region" description="Helical" evidence="8">
    <location>
        <begin position="345"/>
        <end position="367"/>
    </location>
</feature>
<dbReference type="CDD" id="cd06173">
    <property type="entry name" value="MFS_MefA_like"/>
    <property type="match status" value="1"/>
</dbReference>
<dbReference type="Gene3D" id="1.20.1250.20">
    <property type="entry name" value="MFS general substrate transporter like domains"/>
    <property type="match status" value="1"/>
</dbReference>
<evidence type="ECO:0000256" key="8">
    <source>
        <dbReference type="SAM" id="Phobius"/>
    </source>
</evidence>
<feature type="domain" description="Major facilitator superfamily (MFS) profile" evidence="9">
    <location>
        <begin position="314"/>
        <end position="509"/>
    </location>
</feature>
<reference evidence="10 11" key="1">
    <citation type="submission" date="2020-05" db="EMBL/GenBank/DDBJ databases">
        <title>Actinomadura verrucosospora NRRL-B18236 (PFL_A860) Genome sequencing and assembly.</title>
        <authorList>
            <person name="Samborskyy M."/>
        </authorList>
    </citation>
    <scope>NUCLEOTIDE SEQUENCE [LARGE SCALE GENOMIC DNA]</scope>
    <source>
        <strain evidence="10 11">NRRL:B18236</strain>
    </source>
</reference>
<keyword evidence="2" id="KW-0813">Transport</keyword>
<keyword evidence="3" id="KW-1003">Cell membrane</keyword>
<evidence type="ECO:0000256" key="1">
    <source>
        <dbReference type="ARBA" id="ARBA00004651"/>
    </source>
</evidence>
<dbReference type="SUPFAM" id="SSF103473">
    <property type="entry name" value="MFS general substrate transporter"/>
    <property type="match status" value="1"/>
</dbReference>
<evidence type="ECO:0000259" key="9">
    <source>
        <dbReference type="PROSITE" id="PS50850"/>
    </source>
</evidence>
<feature type="transmembrane region" description="Helical" evidence="8">
    <location>
        <begin position="171"/>
        <end position="191"/>
    </location>
</feature>
<name>A0A7D3ZXZ2_ACTVE</name>
<dbReference type="GO" id="GO:0005886">
    <property type="term" value="C:plasma membrane"/>
    <property type="evidence" value="ECO:0007669"/>
    <property type="project" value="UniProtKB-SubCell"/>
</dbReference>
<gene>
    <name evidence="10" type="ORF">ACTIVE_4186</name>
</gene>
<evidence type="ECO:0000256" key="3">
    <source>
        <dbReference type="ARBA" id="ARBA00022475"/>
    </source>
</evidence>
<evidence type="ECO:0000256" key="5">
    <source>
        <dbReference type="ARBA" id="ARBA00022989"/>
    </source>
</evidence>
<dbReference type="InterPro" id="IPR036259">
    <property type="entry name" value="MFS_trans_sf"/>
</dbReference>
<organism evidence="10 11">
    <name type="scientific">Actinomadura verrucosospora</name>
    <dbReference type="NCBI Taxonomy" id="46165"/>
    <lineage>
        <taxon>Bacteria</taxon>
        <taxon>Bacillati</taxon>
        <taxon>Actinomycetota</taxon>
        <taxon>Actinomycetes</taxon>
        <taxon>Streptosporangiales</taxon>
        <taxon>Thermomonosporaceae</taxon>
        <taxon>Actinomadura</taxon>
    </lineage>
</organism>
<feature type="transmembrane region" description="Helical" evidence="8">
    <location>
        <begin position="141"/>
        <end position="159"/>
    </location>
</feature>
<dbReference type="InterPro" id="IPR020846">
    <property type="entry name" value="MFS_dom"/>
</dbReference>
<dbReference type="EMBL" id="CP053892">
    <property type="protein sequence ID" value="QKG22546.1"/>
    <property type="molecule type" value="Genomic_DNA"/>
</dbReference>
<evidence type="ECO:0000256" key="6">
    <source>
        <dbReference type="ARBA" id="ARBA00023136"/>
    </source>
</evidence>
<dbReference type="GO" id="GO:0022857">
    <property type="term" value="F:transmembrane transporter activity"/>
    <property type="evidence" value="ECO:0007669"/>
    <property type="project" value="InterPro"/>
</dbReference>
<proteinExistence type="predicted"/>
<feature type="region of interest" description="Disordered" evidence="7">
    <location>
        <begin position="1"/>
        <end position="97"/>
    </location>
</feature>
<evidence type="ECO:0000313" key="11">
    <source>
        <dbReference type="Proteomes" id="UP000501240"/>
    </source>
</evidence>